<keyword evidence="3" id="KW-0406">Ion transport</keyword>
<dbReference type="Gene3D" id="1.20.5.620">
    <property type="entry name" value="F1F0 ATP synthase subunit B, membrane domain"/>
    <property type="match status" value="1"/>
</dbReference>
<keyword evidence="6" id="KW-1185">Reference proteome</keyword>
<dbReference type="InterPro" id="IPR002842">
    <property type="entry name" value="ATPase_V1_Esu"/>
</dbReference>
<dbReference type="SUPFAM" id="SSF160527">
    <property type="entry name" value="V-type ATPase subunit E-like"/>
    <property type="match status" value="1"/>
</dbReference>
<dbReference type="InterPro" id="IPR038495">
    <property type="entry name" value="ATPase_E_C"/>
</dbReference>
<dbReference type="RefSeq" id="WP_046843657.1">
    <property type="nucleotide sequence ID" value="NZ_CP011389.1"/>
</dbReference>
<dbReference type="EMBL" id="JAVDQK010000009">
    <property type="protein sequence ID" value="MDR6219880.1"/>
    <property type="molecule type" value="Genomic_DNA"/>
</dbReference>
<dbReference type="Proteomes" id="UP001185331">
    <property type="component" value="Unassembled WGS sequence"/>
</dbReference>
<proteinExistence type="inferred from homology"/>
<dbReference type="Gene3D" id="3.30.2320.30">
    <property type="entry name" value="ATP synthase, E subunit, C-terminal"/>
    <property type="match status" value="1"/>
</dbReference>
<accession>A0A0F7JN42</accession>
<dbReference type="KEGG" id="dch:SY84_08475"/>
<evidence type="ECO:0000313" key="6">
    <source>
        <dbReference type="Proteomes" id="UP000034024"/>
    </source>
</evidence>
<dbReference type="AlphaFoldDB" id="A0A0F7JN42"/>
<evidence type="ECO:0000256" key="2">
    <source>
        <dbReference type="ARBA" id="ARBA00022448"/>
    </source>
</evidence>
<evidence type="ECO:0000313" key="4">
    <source>
        <dbReference type="EMBL" id="AKH17087.1"/>
    </source>
</evidence>
<dbReference type="OrthoDB" id="68858at2"/>
<dbReference type="EMBL" id="CP011389">
    <property type="protein sequence ID" value="AKH17087.1"/>
    <property type="molecule type" value="Genomic_DNA"/>
</dbReference>
<reference evidence="5" key="2">
    <citation type="submission" date="2023-07" db="EMBL/GenBank/DDBJ databases">
        <title>Sorghum-associated microbial communities from plants grown in Nebraska, USA.</title>
        <authorList>
            <person name="Schachtman D."/>
        </authorList>
    </citation>
    <scope>NUCLEOTIDE SEQUENCE</scope>
    <source>
        <strain evidence="5">BE330</strain>
    </source>
</reference>
<name>A0A0F7JN42_9DEIO</name>
<evidence type="ECO:0000313" key="5">
    <source>
        <dbReference type="EMBL" id="MDR6219880.1"/>
    </source>
</evidence>
<comment type="similarity">
    <text evidence="1">Belongs to the V-ATPase E subunit family.</text>
</comment>
<dbReference type="GO" id="GO:0046961">
    <property type="term" value="F:proton-transporting ATPase activity, rotational mechanism"/>
    <property type="evidence" value="ECO:0007669"/>
    <property type="project" value="InterPro"/>
</dbReference>
<dbReference type="GO" id="GO:0033178">
    <property type="term" value="C:proton-transporting two-sector ATPase complex, catalytic domain"/>
    <property type="evidence" value="ECO:0007669"/>
    <property type="project" value="InterPro"/>
</dbReference>
<dbReference type="PATRIC" id="fig|1309411.5.peg.1730"/>
<gene>
    <name evidence="5" type="ORF">J2Y00_003487</name>
    <name evidence="4" type="ORF">SY84_08475</name>
</gene>
<dbReference type="Pfam" id="PF01991">
    <property type="entry name" value="vATP-synt_E"/>
    <property type="match status" value="1"/>
</dbReference>
<protein>
    <submittedName>
        <fullName evidence="4">ATP synthase subunit E</fullName>
    </submittedName>
    <submittedName>
        <fullName evidence="5">V/A-type H+-transporting ATPase subunit E</fullName>
    </submittedName>
</protein>
<organism evidence="4 6">
    <name type="scientific">Deinococcus soli</name>
    <name type="common">ex Cha et al. 2016</name>
    <dbReference type="NCBI Taxonomy" id="1309411"/>
    <lineage>
        <taxon>Bacteria</taxon>
        <taxon>Thermotogati</taxon>
        <taxon>Deinococcota</taxon>
        <taxon>Deinococci</taxon>
        <taxon>Deinococcales</taxon>
        <taxon>Deinococcaceae</taxon>
        <taxon>Deinococcus</taxon>
    </lineage>
</organism>
<reference evidence="4 6" key="1">
    <citation type="submission" date="2015-01" db="EMBL/GenBank/DDBJ databases">
        <title>Deinococcus soli/N5/whole genome sequencing.</title>
        <authorList>
            <person name="Kim M.K."/>
            <person name="Srinivasan S."/>
            <person name="Lee J.-J."/>
        </authorList>
    </citation>
    <scope>NUCLEOTIDE SEQUENCE [LARGE SCALE GENOMIC DNA]</scope>
    <source>
        <strain evidence="4 6">N5</strain>
    </source>
</reference>
<sequence length="189" mass="20584">MALDKLLENEAQQEIERIRAEAQGRAEQIVAQAHEQAQALIDSRTRQLEGARQAELVRARSAADLDSSAQRLAAADSLQAQAFTVSEQYLHSVTTSAEYPMIVSKLLQEALQVLPDAEVVEAALAEHDAVRQALAQLGRHLDVRPNEQVKTGVRLVGKGGKASIQNTLVGRLNRVRGDLAPQISRLLAE</sequence>
<evidence type="ECO:0000256" key="3">
    <source>
        <dbReference type="ARBA" id="ARBA00023065"/>
    </source>
</evidence>
<dbReference type="Proteomes" id="UP000034024">
    <property type="component" value="Chromosome"/>
</dbReference>
<keyword evidence="2" id="KW-0813">Transport</keyword>
<evidence type="ECO:0000256" key="1">
    <source>
        <dbReference type="ARBA" id="ARBA00005901"/>
    </source>
</evidence>